<dbReference type="InterPro" id="IPR012336">
    <property type="entry name" value="Thioredoxin-like_fold"/>
</dbReference>
<sequence length="139" mass="15083">MKKLLSILFLSILTLPAIAAEGDGVNFFEGTFRQAKEKAKKENKLIMLDAYTTWCGPCKVLKNKVFPNKELGDYINANFVSIGVDMEAGEGPALANMYPIEGYPTILFMDATGKVKKKVLGLPQGGAKELLGVAKAVKK</sequence>
<evidence type="ECO:0000313" key="5">
    <source>
        <dbReference type="Proteomes" id="UP001598138"/>
    </source>
</evidence>
<dbReference type="Proteomes" id="UP001598138">
    <property type="component" value="Unassembled WGS sequence"/>
</dbReference>
<dbReference type="PROSITE" id="PS51352">
    <property type="entry name" value="THIOREDOXIN_2"/>
    <property type="match status" value="1"/>
</dbReference>
<proteinExistence type="predicted"/>
<dbReference type="Gene3D" id="3.40.30.10">
    <property type="entry name" value="Glutaredoxin"/>
    <property type="match status" value="1"/>
</dbReference>
<evidence type="ECO:0000256" key="2">
    <source>
        <dbReference type="SAM" id="SignalP"/>
    </source>
</evidence>
<comment type="caution">
    <text evidence="4">The sequence shown here is derived from an EMBL/GenBank/DDBJ whole genome shotgun (WGS) entry which is preliminary data.</text>
</comment>
<feature type="chain" id="PRO_5045812489" evidence="2">
    <location>
        <begin position="20"/>
        <end position="139"/>
    </location>
</feature>
<reference evidence="4 5" key="1">
    <citation type="submission" date="2024-03" db="EMBL/GenBank/DDBJ databases">
        <title>Aquirufa genome sequencing.</title>
        <authorList>
            <person name="Pitt A."/>
            <person name="Hahn M.W."/>
        </authorList>
    </citation>
    <scope>NUCLEOTIDE SEQUENCE [LARGE SCALE GENOMIC DNA]</scope>
    <source>
        <strain evidence="4 5">OSTEICH-129V</strain>
    </source>
</reference>
<organism evidence="4 5">
    <name type="scientific">Aquirufa avitistagni</name>
    <dbReference type="NCBI Taxonomy" id="3104728"/>
    <lineage>
        <taxon>Bacteria</taxon>
        <taxon>Pseudomonadati</taxon>
        <taxon>Bacteroidota</taxon>
        <taxon>Cytophagia</taxon>
        <taxon>Cytophagales</taxon>
        <taxon>Flectobacillaceae</taxon>
        <taxon>Aquirufa</taxon>
    </lineage>
</organism>
<dbReference type="SUPFAM" id="SSF52833">
    <property type="entry name" value="Thioredoxin-like"/>
    <property type="match status" value="1"/>
</dbReference>
<dbReference type="PANTHER" id="PTHR15337:SF11">
    <property type="entry name" value="THIOREDOXIN DOMAIN-CONTAINING PROTEIN"/>
    <property type="match status" value="1"/>
</dbReference>
<dbReference type="Pfam" id="PF13098">
    <property type="entry name" value="Thioredoxin_2"/>
    <property type="match status" value="1"/>
</dbReference>
<protein>
    <submittedName>
        <fullName evidence="4">Thioredoxin family protein</fullName>
    </submittedName>
</protein>
<evidence type="ECO:0000259" key="3">
    <source>
        <dbReference type="PROSITE" id="PS51352"/>
    </source>
</evidence>
<dbReference type="InterPro" id="IPR013766">
    <property type="entry name" value="Thioredoxin_domain"/>
</dbReference>
<dbReference type="InterPro" id="IPR051099">
    <property type="entry name" value="AGR/TXD"/>
</dbReference>
<dbReference type="RefSeq" id="WP_377983980.1">
    <property type="nucleotide sequence ID" value="NZ_JBBKXZ010000004.1"/>
</dbReference>
<dbReference type="InterPro" id="IPR036249">
    <property type="entry name" value="Thioredoxin-like_sf"/>
</dbReference>
<dbReference type="EMBL" id="JBBKXZ010000004">
    <property type="protein sequence ID" value="MFD3395107.1"/>
    <property type="molecule type" value="Genomic_DNA"/>
</dbReference>
<gene>
    <name evidence="4" type="ORF">U0R10_10790</name>
</gene>
<dbReference type="CDD" id="cd02947">
    <property type="entry name" value="TRX_family"/>
    <property type="match status" value="1"/>
</dbReference>
<evidence type="ECO:0000256" key="1">
    <source>
        <dbReference type="ARBA" id="ARBA00022729"/>
    </source>
</evidence>
<feature type="signal peptide" evidence="2">
    <location>
        <begin position="1"/>
        <end position="19"/>
    </location>
</feature>
<feature type="domain" description="Thioredoxin" evidence="3">
    <location>
        <begin position="4"/>
        <end position="139"/>
    </location>
</feature>
<evidence type="ECO:0000313" key="4">
    <source>
        <dbReference type="EMBL" id="MFD3395107.1"/>
    </source>
</evidence>
<keyword evidence="5" id="KW-1185">Reference proteome</keyword>
<name>A0ABW6DDZ4_9BACT</name>
<dbReference type="PANTHER" id="PTHR15337">
    <property type="entry name" value="ANTERIOR GRADIENT PROTEIN-RELATED"/>
    <property type="match status" value="1"/>
</dbReference>
<keyword evidence="1 2" id="KW-0732">Signal</keyword>
<accession>A0ABW6DDZ4</accession>